<dbReference type="Proteomes" id="UP000241206">
    <property type="component" value="Unassembled WGS sequence"/>
</dbReference>
<proteinExistence type="predicted"/>
<organism evidence="1 2">
    <name type="scientific">Edaphosphingomonas fennica</name>
    <dbReference type="NCBI Taxonomy" id="114404"/>
    <lineage>
        <taxon>Bacteria</taxon>
        <taxon>Pseudomonadati</taxon>
        <taxon>Pseudomonadota</taxon>
        <taxon>Alphaproteobacteria</taxon>
        <taxon>Sphingomonadales</taxon>
        <taxon>Rhizorhabdaceae</taxon>
        <taxon>Edaphosphingomonas</taxon>
    </lineage>
</organism>
<evidence type="ECO:0000313" key="2">
    <source>
        <dbReference type="Proteomes" id="UP000241206"/>
    </source>
</evidence>
<keyword evidence="2" id="KW-1185">Reference proteome</keyword>
<dbReference type="InterPro" id="IPR038084">
    <property type="entry name" value="PduO/GlcC-like_sf"/>
</dbReference>
<dbReference type="InterPro" id="IPR005624">
    <property type="entry name" value="PduO/GlcC-like"/>
</dbReference>
<dbReference type="RefSeq" id="WP_107395261.1">
    <property type="nucleotide sequence ID" value="NZ_PHHF01000057.1"/>
</dbReference>
<dbReference type="SUPFAM" id="SSF143744">
    <property type="entry name" value="GlcG-like"/>
    <property type="match status" value="1"/>
</dbReference>
<dbReference type="InterPro" id="IPR052517">
    <property type="entry name" value="GlcG_carb_metab_protein"/>
</dbReference>
<protein>
    <submittedName>
        <fullName evidence="1">Heme-binding protein</fullName>
    </submittedName>
</protein>
<dbReference type="Pfam" id="PF03928">
    <property type="entry name" value="HbpS-like"/>
    <property type="match status" value="1"/>
</dbReference>
<dbReference type="AlphaFoldDB" id="A0A2T4HTN7"/>
<name>A0A2T4HTN7_9SPHN</name>
<evidence type="ECO:0000313" key="1">
    <source>
        <dbReference type="EMBL" id="PTD19165.1"/>
    </source>
</evidence>
<dbReference type="Gene3D" id="3.30.450.150">
    <property type="entry name" value="Haem-degrading domain"/>
    <property type="match status" value="1"/>
</dbReference>
<accession>A0A2T4HTN7</accession>
<reference evidence="1 2" key="1">
    <citation type="submission" date="2017-11" db="EMBL/GenBank/DDBJ databases">
        <title>Sphingomonas oleivorans sp. nov., isolated from oil-contaminated soil.</title>
        <authorList>
            <person name="Wang L."/>
            <person name="Chen L."/>
        </authorList>
    </citation>
    <scope>NUCLEOTIDE SEQUENCE [LARGE SCALE GENOMIC DNA]</scope>
    <source>
        <strain evidence="1 2">K101</strain>
    </source>
</reference>
<gene>
    <name evidence="1" type="ORF">CV103_13830</name>
</gene>
<dbReference type="EMBL" id="PHHF01000057">
    <property type="protein sequence ID" value="PTD19165.1"/>
    <property type="molecule type" value="Genomic_DNA"/>
</dbReference>
<dbReference type="PANTHER" id="PTHR34309">
    <property type="entry name" value="SLR1406 PROTEIN"/>
    <property type="match status" value="1"/>
</dbReference>
<dbReference type="PANTHER" id="PTHR34309:SF1">
    <property type="entry name" value="PROTEIN GLCG"/>
    <property type="match status" value="1"/>
</dbReference>
<comment type="caution">
    <text evidence="1">The sequence shown here is derived from an EMBL/GenBank/DDBJ whole genome shotgun (WGS) entry which is preliminary data.</text>
</comment>
<sequence length="139" mass="14509">MRSVCILGEAEASVAVDACRDELRRRGKAAAIAVSDGHGELIALWRMDGCPLPSIVIAQNKAYTAARVRRSSGDIGRSAQADGSDVHYHGDARYVGWDGGAPLLHGGECLGAVAVSGLSGEEDLEIARIGIDAILNLLD</sequence>